<evidence type="ECO:0000313" key="6">
    <source>
        <dbReference type="Proteomes" id="UP000663829"/>
    </source>
</evidence>
<dbReference type="EMBL" id="CAJNOK010010548">
    <property type="protein sequence ID" value="CAF1118629.1"/>
    <property type="molecule type" value="Genomic_DNA"/>
</dbReference>
<evidence type="ECO:0000313" key="5">
    <source>
        <dbReference type="EMBL" id="CAF4322411.1"/>
    </source>
</evidence>
<feature type="region of interest" description="Disordered" evidence="1">
    <location>
        <begin position="45"/>
        <end position="80"/>
    </location>
</feature>
<evidence type="ECO:0000313" key="3">
    <source>
        <dbReference type="EMBL" id="CAF1448208.1"/>
    </source>
</evidence>
<dbReference type="Proteomes" id="UP000677228">
    <property type="component" value="Unassembled WGS sequence"/>
</dbReference>
<dbReference type="EMBL" id="CAJOBC010084795">
    <property type="protein sequence ID" value="CAF4322411.1"/>
    <property type="molecule type" value="Genomic_DNA"/>
</dbReference>
<evidence type="ECO:0000313" key="2">
    <source>
        <dbReference type="EMBL" id="CAF1118629.1"/>
    </source>
</evidence>
<organism evidence="3 6">
    <name type="scientific">Didymodactylos carnosus</name>
    <dbReference type="NCBI Taxonomy" id="1234261"/>
    <lineage>
        <taxon>Eukaryota</taxon>
        <taxon>Metazoa</taxon>
        <taxon>Spiralia</taxon>
        <taxon>Gnathifera</taxon>
        <taxon>Rotifera</taxon>
        <taxon>Eurotatoria</taxon>
        <taxon>Bdelloidea</taxon>
        <taxon>Philodinida</taxon>
        <taxon>Philodinidae</taxon>
        <taxon>Didymodactylos</taxon>
    </lineage>
</organism>
<proteinExistence type="predicted"/>
<dbReference type="AlphaFoldDB" id="A0A815PFH7"/>
<dbReference type="Proteomes" id="UP000663829">
    <property type="component" value="Unassembled WGS sequence"/>
</dbReference>
<gene>
    <name evidence="3" type="ORF">GPM918_LOCUS34633</name>
    <name evidence="2" type="ORF">OVA965_LOCUS20069</name>
    <name evidence="5" type="ORF">SRO942_LOCUS35339</name>
    <name evidence="4" type="ORF">TMI583_LOCUS20340</name>
</gene>
<keyword evidence="6" id="KW-1185">Reference proteome</keyword>
<protein>
    <submittedName>
        <fullName evidence="3">Uncharacterized protein</fullName>
    </submittedName>
</protein>
<dbReference type="Proteomes" id="UP000682733">
    <property type="component" value="Unassembled WGS sequence"/>
</dbReference>
<evidence type="ECO:0000256" key="1">
    <source>
        <dbReference type="SAM" id="MobiDB-lite"/>
    </source>
</evidence>
<dbReference type="EMBL" id="CAJOBA010016259">
    <property type="protein sequence ID" value="CAF3890857.1"/>
    <property type="molecule type" value="Genomic_DNA"/>
</dbReference>
<dbReference type="EMBL" id="CAJNOQ010019346">
    <property type="protein sequence ID" value="CAF1448208.1"/>
    <property type="molecule type" value="Genomic_DNA"/>
</dbReference>
<dbReference type="Proteomes" id="UP000681722">
    <property type="component" value="Unassembled WGS sequence"/>
</dbReference>
<evidence type="ECO:0000313" key="4">
    <source>
        <dbReference type="EMBL" id="CAF3890857.1"/>
    </source>
</evidence>
<accession>A0A815PFH7</accession>
<comment type="caution">
    <text evidence="3">The sequence shown here is derived from an EMBL/GenBank/DDBJ whole genome shotgun (WGS) entry which is preliminary data.</text>
</comment>
<sequence>MSLKNHLLRLLNLIQCDESNFDSSSINSEDEVDFATADEYETSGTIINMGLSDESDHYSNGSNTESEGEEPETDPVTSSS</sequence>
<name>A0A815PFH7_9BILA</name>
<reference evidence="3" key="1">
    <citation type="submission" date="2021-02" db="EMBL/GenBank/DDBJ databases">
        <authorList>
            <person name="Nowell W R."/>
        </authorList>
    </citation>
    <scope>NUCLEOTIDE SEQUENCE</scope>
</reference>